<dbReference type="GO" id="GO:0016747">
    <property type="term" value="F:acyltransferase activity, transferring groups other than amino-acyl groups"/>
    <property type="evidence" value="ECO:0007669"/>
    <property type="project" value="InterPro"/>
</dbReference>
<name>A0A378JJK1_9GAMM</name>
<gene>
    <name evidence="2" type="ORF">NCTC13316_01591</name>
</gene>
<proteinExistence type="predicted"/>
<evidence type="ECO:0000313" key="2">
    <source>
        <dbReference type="EMBL" id="STX51496.1"/>
    </source>
</evidence>
<accession>A0A378JJK1</accession>
<dbReference type="SUPFAM" id="SSF55729">
    <property type="entry name" value="Acyl-CoA N-acyltransferases (Nat)"/>
    <property type="match status" value="1"/>
</dbReference>
<feature type="domain" description="N-acetyltransferase" evidence="1">
    <location>
        <begin position="5"/>
        <end position="166"/>
    </location>
</feature>
<dbReference type="InterPro" id="IPR000182">
    <property type="entry name" value="GNAT_dom"/>
</dbReference>
<keyword evidence="2" id="KW-0808">Transferase</keyword>
<reference evidence="2 3" key="1">
    <citation type="submission" date="2018-06" db="EMBL/GenBank/DDBJ databases">
        <authorList>
            <consortium name="Pathogen Informatics"/>
            <person name="Doyle S."/>
        </authorList>
    </citation>
    <scope>NUCLEOTIDE SEQUENCE [LARGE SCALE GENOMIC DNA]</scope>
    <source>
        <strain evidence="2 3">NCTC13316</strain>
    </source>
</reference>
<dbReference type="EMBL" id="UGOD01000001">
    <property type="protein sequence ID" value="STX51496.1"/>
    <property type="molecule type" value="Genomic_DNA"/>
</dbReference>
<keyword evidence="3" id="KW-1185">Reference proteome</keyword>
<dbReference type="AlphaFoldDB" id="A0A378JJK1"/>
<dbReference type="PROSITE" id="PS51186">
    <property type="entry name" value="GNAT"/>
    <property type="match status" value="1"/>
</dbReference>
<dbReference type="InterPro" id="IPR016181">
    <property type="entry name" value="Acyl_CoA_acyltransferase"/>
</dbReference>
<dbReference type="RefSeq" id="WP_131740607.1">
    <property type="nucleotide sequence ID" value="NZ_CAAAHP010000001.1"/>
</dbReference>
<organism evidence="2 3">
    <name type="scientific">Legionella busanensis</name>
    <dbReference type="NCBI Taxonomy" id="190655"/>
    <lineage>
        <taxon>Bacteria</taxon>
        <taxon>Pseudomonadati</taxon>
        <taxon>Pseudomonadota</taxon>
        <taxon>Gammaproteobacteria</taxon>
        <taxon>Legionellales</taxon>
        <taxon>Legionellaceae</taxon>
        <taxon>Legionella</taxon>
    </lineage>
</organism>
<dbReference type="Gene3D" id="3.40.630.30">
    <property type="match status" value="1"/>
</dbReference>
<evidence type="ECO:0000259" key="1">
    <source>
        <dbReference type="PROSITE" id="PS51186"/>
    </source>
</evidence>
<dbReference type="OrthoDB" id="8221510at2"/>
<protein>
    <submittedName>
        <fullName evidence="2">Ribosomal-protein-alanine acetyltransferase</fullName>
    </submittedName>
</protein>
<dbReference type="Proteomes" id="UP000254794">
    <property type="component" value="Unassembled WGS sequence"/>
</dbReference>
<sequence length="182" mass="21049">MMTTLSIRALKETDIPSIVNYWFENTDANFNRMGADKTKFNSKTNFVDSLKTICNASLDQVTSYYLIWLIDEKAVGYSALKDIVKQQIAHIHLHMWDEKNRGKGHGAKLFCMAALEFYKIFNLKMMLCEPRSSNNMPNKMLTNIGFQKWKTYLSTSSELSLTCELNSYIIDFNVANQFLLKK</sequence>
<evidence type="ECO:0000313" key="3">
    <source>
        <dbReference type="Proteomes" id="UP000254794"/>
    </source>
</evidence>